<comment type="similarity">
    <text evidence="2">Belongs to the aldo/keto reductase family.</text>
</comment>
<feature type="domain" description="Maltose/galactoside acetyltransferase" evidence="11">
    <location>
        <begin position="315"/>
        <end position="377"/>
    </location>
</feature>
<dbReference type="EC" id="1.1.1.358" evidence="8"/>
<dbReference type="InterPro" id="IPR036812">
    <property type="entry name" value="NAD(P)_OxRdtase_dom_sf"/>
</dbReference>
<dbReference type="InterPro" id="IPR023210">
    <property type="entry name" value="NADP_OxRdtase_dom"/>
</dbReference>
<dbReference type="InterPro" id="IPR024688">
    <property type="entry name" value="Mac_dom"/>
</dbReference>
<gene>
    <name evidence="12" type="ORF">CA7LBN_000469</name>
</gene>
<dbReference type="GO" id="GO:0016407">
    <property type="term" value="F:acetyltransferase activity"/>
    <property type="evidence" value="ECO:0007669"/>
    <property type="project" value="InterPro"/>
</dbReference>
<evidence type="ECO:0000256" key="6">
    <source>
        <dbReference type="ARBA" id="ARBA00050878"/>
    </source>
</evidence>
<dbReference type="FunFam" id="3.20.20.100:FF:000002">
    <property type="entry name" value="2,5-diketo-D-gluconic acid reductase A"/>
    <property type="match status" value="1"/>
</dbReference>
<dbReference type="PRINTS" id="PR00069">
    <property type="entry name" value="ALDKETRDTASE"/>
</dbReference>
<dbReference type="InterPro" id="IPR018170">
    <property type="entry name" value="Aldo/ket_reductase_CS"/>
</dbReference>
<dbReference type="Gene3D" id="3.20.20.100">
    <property type="entry name" value="NADP-dependent oxidoreductase domain"/>
    <property type="match status" value="1"/>
</dbReference>
<evidence type="ECO:0000259" key="11">
    <source>
        <dbReference type="SMART" id="SM01266"/>
    </source>
</evidence>
<proteinExistence type="inferred from homology"/>
<dbReference type="Pfam" id="PF00132">
    <property type="entry name" value="Hexapep"/>
    <property type="match status" value="1"/>
</dbReference>
<sequence length="516" mass="58053">MAPSHNHTTYRLHDGSEIPAIALGTWRSSNEDAQKAVKIALQNGYKHIDTASAYGNEEGVGKGIKESGVKRERIFLTTKLWNTEHKNPEAALDASLKRLGTDYVDLYLMHWPVSNDDDRESKDEDYDYIETYKAMQPLVETGKAKAIGISNFTKERVQKLLADKDVTIKPVVNQIEAHPLLVQPELTEYLTQENIFVEAYSPLGSQGSPLFNVPAIKEIAQKYDASVGQLLISWAVQRKTVVLPKSVNEDRIKENIQTVHLKKDDFEALTNLSGKYGVQRTNVVPWNTMQNKEINKELVQWAYDNLSNLPRGEEYEKMISGMPYDCFNRELWLARNLSTEMALDYANIRMKDFNYDLDKYYNARYEYLQKLLGKVEPDLVLEAPFYVDYGCNTKFGKKNYFNFNLTLLDCTLITFGDNVMAGPNVTFTTATHPTDPTLRLKGVEYAAPITVGNNVWFGSNIVVLPGVNIGDGAVIGAGSVVTKNVPAYTVVVGNPAKVLKTLTPEDNIEEIKEDLK</sequence>
<evidence type="ECO:0000256" key="8">
    <source>
        <dbReference type="ARBA" id="ARBA00066965"/>
    </source>
</evidence>
<dbReference type="PANTHER" id="PTHR43827:SF3">
    <property type="entry name" value="NADP-DEPENDENT OXIDOREDUCTASE DOMAIN-CONTAINING PROTEIN"/>
    <property type="match status" value="1"/>
</dbReference>
<comment type="similarity">
    <text evidence="1">Belongs to the transferase hexapeptide repeat family.</text>
</comment>
<evidence type="ECO:0000313" key="12">
    <source>
        <dbReference type="EMBL" id="QWW21723.1"/>
    </source>
</evidence>
<dbReference type="GO" id="GO:0047011">
    <property type="term" value="F:2-dehydropantolactone reductase (A-specific) activity"/>
    <property type="evidence" value="ECO:0007669"/>
    <property type="project" value="UniProtKB-ARBA"/>
</dbReference>
<reference evidence="12" key="1">
    <citation type="submission" date="2021-06" db="EMBL/GenBank/DDBJ databases">
        <title>Candida auris outbreak in lebanese hospital.</title>
        <authorList>
            <person name="Finianos M."/>
        </authorList>
    </citation>
    <scope>NUCLEOTIDE SEQUENCE</scope>
    <source>
        <strain evidence="12">CA7LBN</strain>
    </source>
</reference>
<name>A0A8F2VXK0_CANAR</name>
<dbReference type="Proteomes" id="UP000825438">
    <property type="component" value="Chromosome I"/>
</dbReference>
<dbReference type="EMBL" id="CP076749">
    <property type="protein sequence ID" value="QWW21723.1"/>
    <property type="molecule type" value="Genomic_DNA"/>
</dbReference>
<dbReference type="InterPro" id="IPR020471">
    <property type="entry name" value="AKR"/>
</dbReference>
<dbReference type="Gene3D" id="2.160.10.10">
    <property type="entry name" value="Hexapeptide repeat proteins"/>
    <property type="match status" value="1"/>
</dbReference>
<dbReference type="InterPro" id="IPR001451">
    <property type="entry name" value="Hexapep"/>
</dbReference>
<evidence type="ECO:0000256" key="9">
    <source>
        <dbReference type="ARBA" id="ARBA00079693"/>
    </source>
</evidence>
<evidence type="ECO:0000256" key="10">
    <source>
        <dbReference type="ARBA" id="ARBA00081322"/>
    </source>
</evidence>
<dbReference type="Pfam" id="PF00248">
    <property type="entry name" value="Aldo_ket_red"/>
    <property type="match status" value="1"/>
</dbReference>
<comment type="catalytic activity">
    <reaction evidence="6">
        <text>(R)-pantolactone + NADP(+) = 2-dehydropantolactone + NADPH + H(+)</text>
        <dbReference type="Rhea" id="RHEA:18981"/>
        <dbReference type="ChEBI" id="CHEBI:15378"/>
        <dbReference type="ChEBI" id="CHEBI:16719"/>
        <dbReference type="ChEBI" id="CHEBI:18395"/>
        <dbReference type="ChEBI" id="CHEBI:57783"/>
        <dbReference type="ChEBI" id="CHEBI:58349"/>
        <dbReference type="EC" id="1.1.1.358"/>
    </reaction>
</comment>
<dbReference type="PANTHER" id="PTHR43827">
    <property type="entry name" value="2,5-DIKETO-D-GLUCONIC ACID REDUCTASE"/>
    <property type="match status" value="1"/>
</dbReference>
<comment type="catalytic activity">
    <reaction evidence="7">
        <text>isatin + NADPH + H(+) = 3-hydroxyindolin-2-one + NADP(+)</text>
        <dbReference type="Rhea" id="RHEA:68608"/>
        <dbReference type="ChEBI" id="CHEBI:15378"/>
        <dbReference type="ChEBI" id="CHEBI:27539"/>
        <dbReference type="ChEBI" id="CHEBI:28536"/>
        <dbReference type="ChEBI" id="CHEBI:57783"/>
        <dbReference type="ChEBI" id="CHEBI:58349"/>
    </reaction>
</comment>
<evidence type="ECO:0000256" key="1">
    <source>
        <dbReference type="ARBA" id="ARBA00007274"/>
    </source>
</evidence>
<dbReference type="SUPFAM" id="SSF51430">
    <property type="entry name" value="NAD(P)-linked oxidoreductase"/>
    <property type="match status" value="1"/>
</dbReference>
<dbReference type="InterPro" id="IPR011004">
    <property type="entry name" value="Trimer_LpxA-like_sf"/>
</dbReference>
<evidence type="ECO:0000256" key="7">
    <source>
        <dbReference type="ARBA" id="ARBA00051098"/>
    </source>
</evidence>
<organism evidence="12">
    <name type="scientific">Candidozyma auris</name>
    <name type="common">Yeast</name>
    <name type="synonym">Candida auris</name>
    <dbReference type="NCBI Taxonomy" id="498019"/>
    <lineage>
        <taxon>Eukaryota</taxon>
        <taxon>Fungi</taxon>
        <taxon>Dikarya</taxon>
        <taxon>Ascomycota</taxon>
        <taxon>Saccharomycotina</taxon>
        <taxon>Pichiomycetes</taxon>
        <taxon>Metschnikowiaceae</taxon>
        <taxon>Candidozyma</taxon>
    </lineage>
</organism>
<evidence type="ECO:0000256" key="3">
    <source>
        <dbReference type="ARBA" id="ARBA00022679"/>
    </source>
</evidence>
<dbReference type="SUPFAM" id="SSF51161">
    <property type="entry name" value="Trimeric LpxA-like enzymes"/>
    <property type="match status" value="1"/>
</dbReference>
<evidence type="ECO:0000256" key="5">
    <source>
        <dbReference type="ARBA" id="ARBA00023002"/>
    </source>
</evidence>
<dbReference type="CDD" id="cd03357">
    <property type="entry name" value="LbH_MAT_GAT"/>
    <property type="match status" value="1"/>
</dbReference>
<keyword evidence="3" id="KW-0808">Transferase</keyword>
<keyword evidence="4" id="KW-0521">NADP</keyword>
<dbReference type="Pfam" id="PF12464">
    <property type="entry name" value="Mac"/>
    <property type="match status" value="1"/>
</dbReference>
<accession>A0A8F2VXK0</accession>
<dbReference type="AlphaFoldDB" id="A0A8F2VXK0"/>
<dbReference type="SMART" id="SM01266">
    <property type="entry name" value="Mac"/>
    <property type="match status" value="1"/>
</dbReference>
<dbReference type="GO" id="GO:0042180">
    <property type="term" value="P:ketone metabolic process"/>
    <property type="evidence" value="ECO:0007669"/>
    <property type="project" value="UniProtKB-ARBA"/>
</dbReference>
<keyword evidence="5" id="KW-0560">Oxidoreductase</keyword>
<protein>
    <recommendedName>
        <fullName evidence="9">2-dehydropantolactone reductase</fullName>
        <ecNumber evidence="8">1.1.1.358</ecNumber>
    </recommendedName>
    <alternativeName>
        <fullName evidence="9">2-dehydropantolactone reductase</fullName>
    </alternativeName>
    <alternativeName>
        <fullName evidence="10">Ketopantoyl-lactone reductase</fullName>
    </alternativeName>
</protein>
<evidence type="ECO:0000256" key="2">
    <source>
        <dbReference type="ARBA" id="ARBA00007905"/>
    </source>
</evidence>
<evidence type="ECO:0000256" key="4">
    <source>
        <dbReference type="ARBA" id="ARBA00022857"/>
    </source>
</evidence>
<dbReference type="PROSITE" id="PS00062">
    <property type="entry name" value="ALDOKETO_REDUCTASE_2"/>
    <property type="match status" value="1"/>
</dbReference>